<comment type="caution">
    <text evidence="1">The sequence shown here is derived from an EMBL/GenBank/DDBJ whole genome shotgun (WGS) entry which is preliminary data.</text>
</comment>
<reference evidence="1" key="1">
    <citation type="submission" date="2023-03" db="EMBL/GenBank/DDBJ databases">
        <title>Chromosome-level genomes of two armyworms, Mythimna separata and Mythimna loreyi, provide insights into the biosynthesis and reception of sex pheromones.</title>
        <authorList>
            <person name="Zhao H."/>
        </authorList>
    </citation>
    <scope>NUCLEOTIDE SEQUENCE</scope>
    <source>
        <strain evidence="1">BeijingLab</strain>
    </source>
</reference>
<organism evidence="1 2">
    <name type="scientific">Mythimna loreyi</name>
    <dbReference type="NCBI Taxonomy" id="667449"/>
    <lineage>
        <taxon>Eukaryota</taxon>
        <taxon>Metazoa</taxon>
        <taxon>Ecdysozoa</taxon>
        <taxon>Arthropoda</taxon>
        <taxon>Hexapoda</taxon>
        <taxon>Insecta</taxon>
        <taxon>Pterygota</taxon>
        <taxon>Neoptera</taxon>
        <taxon>Endopterygota</taxon>
        <taxon>Lepidoptera</taxon>
        <taxon>Glossata</taxon>
        <taxon>Ditrysia</taxon>
        <taxon>Noctuoidea</taxon>
        <taxon>Noctuidae</taxon>
        <taxon>Noctuinae</taxon>
        <taxon>Hadenini</taxon>
        <taxon>Mythimna</taxon>
    </lineage>
</organism>
<keyword evidence="2" id="KW-1185">Reference proteome</keyword>
<protein>
    <submittedName>
        <fullName evidence="1">Uncharacterized protein</fullName>
    </submittedName>
</protein>
<evidence type="ECO:0000313" key="1">
    <source>
        <dbReference type="EMBL" id="KAJ8733449.1"/>
    </source>
</evidence>
<dbReference type="EMBL" id="CM056787">
    <property type="protein sequence ID" value="KAJ8733449.1"/>
    <property type="molecule type" value="Genomic_DNA"/>
</dbReference>
<gene>
    <name evidence="1" type="ORF">PYW08_001747</name>
</gene>
<dbReference type="Proteomes" id="UP001231649">
    <property type="component" value="Chromosome 11"/>
</dbReference>
<name>A0ACC2R7D8_9NEOP</name>
<accession>A0ACC2R7D8</accession>
<evidence type="ECO:0000313" key="2">
    <source>
        <dbReference type="Proteomes" id="UP001231649"/>
    </source>
</evidence>
<sequence>MNSFPSTSKSKQNDGFEDDEIFDDSTLLAHFDNSSFIQRSRFSENNINDSANRSALNVSALCCDEELSGYDKLTGKTWIYPTNYPVRDYQFNIIKAAILKNTLVSLPTGLGKTFIAAVIMYNFYRWYPLGKIVFTAPTRPLVAQQIEACYNIIAIPPNDTIEMTGHMQATTRKQHWQNKRVFFATPQVIYNDMKSGICPCDKVRCLVIDEAHRARGNYAYCQIIATLDDIGHKIYRVLALSATPGSKVEDVINVVKSLHIAHLELRTENCIDVAPYSHARKINTVIINLGQELSQLRQQYIEILDGYARRLKQMNILPLNLGNLSKGRIVMLYKEYQTKERAARHPQHNYIMKDFTLLIALYHGLELLVQHGSRVFLNFFDEHPEKSWIQTDDKLTALLERLRDDLGINPLSLDRSILPDGTIPEMPKDLCFGHPKFDKLKELMTDHFTKALHKKQDTKAIVFCEYRESVNLVHCLLLQCRPLIKPQMFVGQGASGKDGKTVVSQKQQMRVMRNFREGLCNVLVATCVAEEGLDVGSVDLIICFDISTKSPVRLVQRCGRTGRERGGQVFILVTEGREHQTLVECMRQRDGLNKKVLQSKEVENNLYKLNPRMIPHDFTPQCQKMYITVEKKQDPKEKNKEGIDKAKKNQKDLRTMLLSRASTSGSGPTNKDVDSGNMISEKEFNELFPEGFRDTTLFAKPMEYWAMKREKINELATSEQPELKLSKWLEWQRSLQKTVNIQHSRDSEILAELLQFSDAKRFEMPPSTQNPCFGSQELSSQPTMFSPAKSRQPAIFMSPAKSQQPAMFLSPAKSKQPIMFLSPAKSKQALASMSPGKSKQQNKKKQKVPLKPFDKKDGDIRALFSTATKSTKSYTKLINDLGLQNDGSVPTRLISLLVDLSLDNTNTPKDCYLCQNICECTLLQSIKEEKKASIVLLESIKSPKLPDISLIDDFDTETILKCVKKSDEDKHNVSVNDFHSEIDLGIDFLSQDIKEEHKCNTSLTSDKFDIGDIADIFADDSSPEEAIEHVVKEECVERHATIGSDVIVKEEPVDFKPSLGSKIIFADDDLIFSDNGPEEAIALENVEDEVRKRQQFVNDELNERANVVKVEPAEVKGSLSSKIIFADELPEIQDTDKDKAIHKVNAVKDEEPKTAKETLGFFGLDSIDDIFADDEIENTPPEQTQMATKANNPQNANINKSPSVDYPISPSLISGRIIPFPTSPILCSQPRKFQLSTKKDRHRNSTPNISCRKQLIKEPTNNNHLAVGPSIKPETSTRNSIIDTSNETSMTITQLVEMINKTDGNGSVSKSVSDRVQPEKERSVSPILLTQADLKKSVLKSKDKSIASTSQNTIKDSLIILDSDSDSDSTQIYDPTDLNDNVSNKNKSLNETNTNVLGGKRKRDLDDSVITASPYFNKKPKIGNEKDKEMSLQAKVLAAVKKNKNMTVKNDKTILNCVVSQPNFSSQKENKNPQILENGNKEEDTEKNDILSMLQMFRRDNKLEVDRSKLNGVFKSLTQSPLCENKRKLAFDDSDDDFVSDEKDNHTSHIDHKRNENTHRSTTNHKVRKKKKKDNEFLDMEAELSDEGGSGDELSDESVGSIVDFICDDDNVTHHEDIQAVYLKSIKSPVKGGGFKIPELPARFNKQEILSQYVEEDSYEMDSFCVDSHIGLTQVHEVSELELAEMKLEQKRKAKKNFRRICTQDDSPDVTVIKRNKPKRRLIDSDSDEDST</sequence>
<proteinExistence type="predicted"/>